<evidence type="ECO:0000313" key="6">
    <source>
        <dbReference type="Proteomes" id="UP001596306"/>
    </source>
</evidence>
<proteinExistence type="predicted"/>
<dbReference type="EMBL" id="JBHSTP010000002">
    <property type="protein sequence ID" value="MFC6356174.1"/>
    <property type="molecule type" value="Genomic_DNA"/>
</dbReference>
<sequence length="82" mass="9029">MKLTGLDENPQPAVEKPSSVLSIREIEILRMVAQAHSNREIGLRLVIAEGTVKRHTTNIYLKLGATSRIDAVRKARILGLLG</sequence>
<dbReference type="PANTHER" id="PTHR44688:SF16">
    <property type="entry name" value="DNA-BINDING TRANSCRIPTIONAL ACTIVATOR DEVR_DOSR"/>
    <property type="match status" value="1"/>
</dbReference>
<keyword evidence="6" id="KW-1185">Reference proteome</keyword>
<evidence type="ECO:0000313" key="5">
    <source>
        <dbReference type="EMBL" id="MFC6356174.1"/>
    </source>
</evidence>
<gene>
    <name evidence="5" type="ORF">ACFQB0_08645</name>
</gene>
<reference evidence="6" key="1">
    <citation type="journal article" date="2019" name="Int. J. Syst. Evol. Microbiol.">
        <title>The Global Catalogue of Microorganisms (GCM) 10K type strain sequencing project: providing services to taxonomists for standard genome sequencing and annotation.</title>
        <authorList>
            <consortium name="The Broad Institute Genomics Platform"/>
            <consortium name="The Broad Institute Genome Sequencing Center for Infectious Disease"/>
            <person name="Wu L."/>
            <person name="Ma J."/>
        </authorList>
    </citation>
    <scope>NUCLEOTIDE SEQUENCE [LARGE SCALE GENOMIC DNA]</scope>
    <source>
        <strain evidence="6">CCUG 43304</strain>
    </source>
</reference>
<evidence type="ECO:0000256" key="3">
    <source>
        <dbReference type="ARBA" id="ARBA00023163"/>
    </source>
</evidence>
<comment type="caution">
    <text evidence="5">The sequence shown here is derived from an EMBL/GenBank/DDBJ whole genome shotgun (WGS) entry which is preliminary data.</text>
</comment>
<organism evidence="5 6">
    <name type="scientific">Luethyella okanaganae</name>
    <dbReference type="NCBI Taxonomy" id="69372"/>
    <lineage>
        <taxon>Bacteria</taxon>
        <taxon>Bacillati</taxon>
        <taxon>Actinomycetota</taxon>
        <taxon>Actinomycetes</taxon>
        <taxon>Micrococcales</taxon>
        <taxon>Microbacteriaceae</taxon>
        <taxon>Luethyella</taxon>
    </lineage>
</organism>
<keyword evidence="1" id="KW-0805">Transcription regulation</keyword>
<dbReference type="RefSeq" id="WP_386730233.1">
    <property type="nucleotide sequence ID" value="NZ_JBHSTP010000002.1"/>
</dbReference>
<dbReference type="InterPro" id="IPR000792">
    <property type="entry name" value="Tscrpt_reg_LuxR_C"/>
</dbReference>
<evidence type="ECO:0000259" key="4">
    <source>
        <dbReference type="PROSITE" id="PS50043"/>
    </source>
</evidence>
<protein>
    <submittedName>
        <fullName evidence="5">Response regulator transcription factor</fullName>
    </submittedName>
</protein>
<dbReference type="PROSITE" id="PS50043">
    <property type="entry name" value="HTH_LUXR_2"/>
    <property type="match status" value="1"/>
</dbReference>
<dbReference type="PRINTS" id="PR00038">
    <property type="entry name" value="HTHLUXR"/>
</dbReference>
<keyword evidence="3" id="KW-0804">Transcription</keyword>
<dbReference type="CDD" id="cd06170">
    <property type="entry name" value="LuxR_C_like"/>
    <property type="match status" value="1"/>
</dbReference>
<dbReference type="PANTHER" id="PTHR44688">
    <property type="entry name" value="DNA-BINDING TRANSCRIPTIONAL ACTIVATOR DEVR_DOSR"/>
    <property type="match status" value="1"/>
</dbReference>
<keyword evidence="2" id="KW-0238">DNA-binding</keyword>
<dbReference type="SMART" id="SM00421">
    <property type="entry name" value="HTH_LUXR"/>
    <property type="match status" value="1"/>
</dbReference>
<dbReference type="Pfam" id="PF00196">
    <property type="entry name" value="GerE"/>
    <property type="match status" value="1"/>
</dbReference>
<evidence type="ECO:0000256" key="2">
    <source>
        <dbReference type="ARBA" id="ARBA00023125"/>
    </source>
</evidence>
<dbReference type="InterPro" id="IPR036388">
    <property type="entry name" value="WH-like_DNA-bd_sf"/>
</dbReference>
<accession>A0ABW1VE42</accession>
<dbReference type="Gene3D" id="1.10.10.10">
    <property type="entry name" value="Winged helix-like DNA-binding domain superfamily/Winged helix DNA-binding domain"/>
    <property type="match status" value="1"/>
</dbReference>
<evidence type="ECO:0000256" key="1">
    <source>
        <dbReference type="ARBA" id="ARBA00023015"/>
    </source>
</evidence>
<dbReference type="InterPro" id="IPR016032">
    <property type="entry name" value="Sig_transdc_resp-reg_C-effctor"/>
</dbReference>
<name>A0ABW1VE42_9MICO</name>
<feature type="domain" description="HTH luxR-type" evidence="4">
    <location>
        <begin position="14"/>
        <end position="79"/>
    </location>
</feature>
<dbReference type="Proteomes" id="UP001596306">
    <property type="component" value="Unassembled WGS sequence"/>
</dbReference>
<dbReference type="SUPFAM" id="SSF46894">
    <property type="entry name" value="C-terminal effector domain of the bipartite response regulators"/>
    <property type="match status" value="1"/>
</dbReference>